<feature type="compositionally biased region" description="Acidic residues" evidence="3">
    <location>
        <begin position="389"/>
        <end position="408"/>
    </location>
</feature>
<dbReference type="InterPro" id="IPR018958">
    <property type="entry name" value="Knr4/Smi1-like_dom"/>
</dbReference>
<dbReference type="InterPro" id="IPR037883">
    <property type="entry name" value="Knr4/Smi1-like_sf"/>
</dbReference>
<feature type="domain" description="ApaG" evidence="4">
    <location>
        <begin position="130"/>
        <end position="259"/>
    </location>
</feature>
<proteinExistence type="predicted"/>
<dbReference type="InterPro" id="IPR007474">
    <property type="entry name" value="ApaG_domain"/>
</dbReference>
<dbReference type="SMART" id="SM00860">
    <property type="entry name" value="SMI1_KNR4"/>
    <property type="match status" value="1"/>
</dbReference>
<dbReference type="PANTHER" id="PTHR46550">
    <property type="entry name" value="F-BOX ONLY PROTEIN 3"/>
    <property type="match status" value="1"/>
</dbReference>
<organism evidence="5 6">
    <name type="scientific">Mya arenaria</name>
    <name type="common">Soft-shell clam</name>
    <dbReference type="NCBI Taxonomy" id="6604"/>
    <lineage>
        <taxon>Eukaryota</taxon>
        <taxon>Metazoa</taxon>
        <taxon>Spiralia</taxon>
        <taxon>Lophotrochozoa</taxon>
        <taxon>Mollusca</taxon>
        <taxon>Bivalvia</taxon>
        <taxon>Autobranchia</taxon>
        <taxon>Heteroconchia</taxon>
        <taxon>Euheterodonta</taxon>
        <taxon>Imparidentia</taxon>
        <taxon>Neoheterodontei</taxon>
        <taxon>Myida</taxon>
        <taxon>Myoidea</taxon>
        <taxon>Myidae</taxon>
        <taxon>Mya</taxon>
    </lineage>
</organism>
<feature type="non-terminal residue" evidence="5">
    <location>
        <position position="1"/>
    </location>
</feature>
<evidence type="ECO:0000256" key="3">
    <source>
        <dbReference type="SAM" id="MobiDB-lite"/>
    </source>
</evidence>
<dbReference type="InterPro" id="IPR052121">
    <property type="entry name" value="F-box_SCF_Substrate_Recog"/>
</dbReference>
<dbReference type="PROSITE" id="PS51087">
    <property type="entry name" value="APAG"/>
    <property type="match status" value="1"/>
</dbReference>
<evidence type="ECO:0000313" key="6">
    <source>
        <dbReference type="Proteomes" id="UP001164746"/>
    </source>
</evidence>
<dbReference type="Pfam" id="PF04379">
    <property type="entry name" value="DUF525"/>
    <property type="match status" value="1"/>
</dbReference>
<dbReference type="EMBL" id="CP111017">
    <property type="protein sequence ID" value="WAR07727.1"/>
    <property type="molecule type" value="Genomic_DNA"/>
</dbReference>
<feature type="compositionally biased region" description="Basic and acidic residues" evidence="3">
    <location>
        <begin position="370"/>
        <end position="379"/>
    </location>
</feature>
<dbReference type="SUPFAM" id="SSF110069">
    <property type="entry name" value="ApaG-like"/>
    <property type="match status" value="1"/>
</dbReference>
<evidence type="ECO:0000259" key="4">
    <source>
        <dbReference type="PROSITE" id="PS51087"/>
    </source>
</evidence>
<sequence>AHYKNVINEDKKHLKSKDISTMAGLLSLPDESLLMILRGLHYKDLGVKDLQATEATDGLSEDELDSIEQTLPFKLPLDFRLSYRIHNGQEMSLRDSFKEWLCDYADKLDRGEFFVDREHIFKFYHEPSCLATSHHITVKPTTMYVPSMSRAAPPVNFFAYRIIMEMPSEAPHSQSCRLTTRHWTVTDGNGKVERVTGEGVVGQNPVMKPGSKFAWISCTTFQTDTGSMEGYFMFTNLHTGAEMRVECPRYHMRALPSEDIRLKYAPNPHAQFWPDGIVFEDNLDDESDGENEDEDYMEDYMEAQEELYGIEELDSDDELDFMDPQEAFLDPHYVDLHQDLGDPYEDLVDPHEELEGEDEEVEDENEGENDNIHGNHEVENAENNSVEGGAEEIGGEDEVEDMGDENVQ</sequence>
<feature type="compositionally biased region" description="Acidic residues" evidence="3">
    <location>
        <begin position="354"/>
        <end position="369"/>
    </location>
</feature>
<name>A0ABY7EFM6_MYAAR</name>
<dbReference type="Proteomes" id="UP001164746">
    <property type="component" value="Chromosome 6"/>
</dbReference>
<evidence type="ECO:0000256" key="2">
    <source>
        <dbReference type="ARBA" id="ARBA00022786"/>
    </source>
</evidence>
<keyword evidence="2" id="KW-0833">Ubl conjugation pathway</keyword>
<evidence type="ECO:0000256" key="1">
    <source>
        <dbReference type="ARBA" id="ARBA00004906"/>
    </source>
</evidence>
<reference evidence="5" key="1">
    <citation type="submission" date="2022-11" db="EMBL/GenBank/DDBJ databases">
        <title>Centuries of genome instability and evolution in soft-shell clam transmissible cancer (bioRxiv).</title>
        <authorList>
            <person name="Hart S.F.M."/>
            <person name="Yonemitsu M.A."/>
            <person name="Giersch R.M."/>
            <person name="Beal B.F."/>
            <person name="Arriagada G."/>
            <person name="Davis B.W."/>
            <person name="Ostrander E.A."/>
            <person name="Goff S.P."/>
            <person name="Metzger M.J."/>
        </authorList>
    </citation>
    <scope>NUCLEOTIDE SEQUENCE</scope>
    <source>
        <strain evidence="5">MELC-2E11</strain>
        <tissue evidence="5">Siphon/mantle</tissue>
    </source>
</reference>
<dbReference type="SUPFAM" id="SSF160631">
    <property type="entry name" value="SMI1/KNR4-like"/>
    <property type="match status" value="1"/>
</dbReference>
<dbReference type="Gene3D" id="2.60.40.1470">
    <property type="entry name" value="ApaG domain"/>
    <property type="match status" value="1"/>
</dbReference>
<accession>A0ABY7EFM6</accession>
<comment type="pathway">
    <text evidence="1">Protein modification; protein ubiquitination.</text>
</comment>
<evidence type="ECO:0000313" key="5">
    <source>
        <dbReference type="EMBL" id="WAR07727.1"/>
    </source>
</evidence>
<keyword evidence="6" id="KW-1185">Reference proteome</keyword>
<dbReference type="InterPro" id="IPR036767">
    <property type="entry name" value="ApaG_sf"/>
</dbReference>
<protein>
    <submittedName>
        <fullName evidence="5">FBX3-like protein</fullName>
    </submittedName>
</protein>
<feature type="region of interest" description="Disordered" evidence="3">
    <location>
        <begin position="339"/>
        <end position="408"/>
    </location>
</feature>
<gene>
    <name evidence="5" type="ORF">MAR_017685</name>
</gene>
<dbReference type="PANTHER" id="PTHR46550:SF1">
    <property type="entry name" value="F-BOX PROTEIN 3"/>
    <property type="match status" value="1"/>
</dbReference>